<reference evidence="4 5" key="1">
    <citation type="submission" date="2021-06" db="EMBL/GenBank/DDBJ databases">
        <authorList>
            <person name="Palmer J.M."/>
        </authorList>
    </citation>
    <scope>NUCLEOTIDE SEQUENCE [LARGE SCALE GENOMIC DNA]</scope>
    <source>
        <strain evidence="4 5">AS_MEX2019</strain>
        <tissue evidence="4">Muscle</tissue>
    </source>
</reference>
<dbReference type="InterPro" id="IPR051336">
    <property type="entry name" value="RhoGEF_Guanine_NuclExch_SF"/>
</dbReference>
<name>A0ABV0XWM3_9TELE</name>
<feature type="compositionally biased region" description="Low complexity" evidence="2">
    <location>
        <begin position="77"/>
        <end position="94"/>
    </location>
</feature>
<sequence>MSTSKTPHCSSIMHIQGVLQQLDEAQGQMEELFHERKIKLDIFLQLRIFEQYTLEVTAELDAWNEDLSRQLNDTNRSGSSSSSSSSTNSSSSGGAEDINLAEQRLKRHAERKAAMNNMIYEVMQQGQDLHQYIMEVQASGKA</sequence>
<evidence type="ECO:0000256" key="2">
    <source>
        <dbReference type="SAM" id="MobiDB-lite"/>
    </source>
</evidence>
<dbReference type="InterPro" id="IPR058918">
    <property type="entry name" value="KALRN/TRIO-like_spectrin"/>
</dbReference>
<feature type="domain" description="Kalirin/TRIO-like spectrin repeats" evidence="3">
    <location>
        <begin position="45"/>
        <end position="140"/>
    </location>
</feature>
<evidence type="ECO:0000256" key="1">
    <source>
        <dbReference type="ARBA" id="ARBA00022658"/>
    </source>
</evidence>
<dbReference type="Proteomes" id="UP001469553">
    <property type="component" value="Unassembled WGS sequence"/>
</dbReference>
<accession>A0ABV0XWM3</accession>
<dbReference type="PANTHER" id="PTHR22826:SF49">
    <property type="entry name" value="KALIRIN"/>
    <property type="match status" value="1"/>
</dbReference>
<proteinExistence type="predicted"/>
<evidence type="ECO:0000259" key="3">
    <source>
        <dbReference type="Pfam" id="PF23323"/>
    </source>
</evidence>
<feature type="region of interest" description="Disordered" evidence="2">
    <location>
        <begin position="70"/>
        <end position="107"/>
    </location>
</feature>
<evidence type="ECO:0000313" key="5">
    <source>
        <dbReference type="Proteomes" id="UP001469553"/>
    </source>
</evidence>
<keyword evidence="1" id="KW-0344">Guanine-nucleotide releasing factor</keyword>
<evidence type="ECO:0000313" key="4">
    <source>
        <dbReference type="EMBL" id="MEQ2285766.1"/>
    </source>
</evidence>
<organism evidence="4 5">
    <name type="scientific">Ameca splendens</name>
    <dbReference type="NCBI Taxonomy" id="208324"/>
    <lineage>
        <taxon>Eukaryota</taxon>
        <taxon>Metazoa</taxon>
        <taxon>Chordata</taxon>
        <taxon>Craniata</taxon>
        <taxon>Vertebrata</taxon>
        <taxon>Euteleostomi</taxon>
        <taxon>Actinopterygii</taxon>
        <taxon>Neopterygii</taxon>
        <taxon>Teleostei</taxon>
        <taxon>Neoteleostei</taxon>
        <taxon>Acanthomorphata</taxon>
        <taxon>Ovalentaria</taxon>
        <taxon>Atherinomorphae</taxon>
        <taxon>Cyprinodontiformes</taxon>
        <taxon>Goodeidae</taxon>
        <taxon>Ameca</taxon>
    </lineage>
</organism>
<dbReference type="PANTHER" id="PTHR22826">
    <property type="entry name" value="RHO GUANINE EXCHANGE FACTOR-RELATED"/>
    <property type="match status" value="1"/>
</dbReference>
<gene>
    <name evidence="4" type="ORF">AMECASPLE_035236</name>
</gene>
<keyword evidence="5" id="KW-1185">Reference proteome</keyword>
<dbReference type="Pfam" id="PF23323">
    <property type="entry name" value="Spectrin_6"/>
    <property type="match status" value="1"/>
</dbReference>
<dbReference type="EMBL" id="JAHRIP010014590">
    <property type="protein sequence ID" value="MEQ2285766.1"/>
    <property type="molecule type" value="Genomic_DNA"/>
</dbReference>
<comment type="caution">
    <text evidence="4">The sequence shown here is derived from an EMBL/GenBank/DDBJ whole genome shotgun (WGS) entry which is preliminary data.</text>
</comment>
<protein>
    <recommendedName>
        <fullName evidence="3">Kalirin/TRIO-like spectrin repeats domain-containing protein</fullName>
    </recommendedName>
</protein>